<accession>A0A8S9UU44</accession>
<evidence type="ECO:0008006" key="3">
    <source>
        <dbReference type="Google" id="ProtNLM"/>
    </source>
</evidence>
<name>A0A8S9UU44_PHYIN</name>
<comment type="caution">
    <text evidence="1">The sequence shown here is derived from an EMBL/GenBank/DDBJ whole genome shotgun (WGS) entry which is preliminary data.</text>
</comment>
<evidence type="ECO:0000313" key="2">
    <source>
        <dbReference type="Proteomes" id="UP000704712"/>
    </source>
</evidence>
<sequence>SGNDATSNHWNRQEKRIYTRISVDYKHKLEVLKRLALQPKVDQKQLSKWKKQASFIKAVCEEGKWHFENYRKVGAATVLNRDRRGHRAVERKEGRLSDISKNAGAKALEVAADEGISPDVISTSYSWGRRFMRRHKFSMRVRTRQGQTPPEDAASAKAKFRAVFFEYLPRKTITTRGEKTEGWCPSSSTYTGRERRDEKWIWRAIMKGYFPLHNEHIWRTILKGYLPLQNEQICRIYGKQTARWSADILLKFRDCHCGHRDYMNDKVLSCEAIFQIIGLKKSSITQHQLTLSYSKYHPNFTYVWQPADVARNRPFKPRLQMQDVARIKTRKRRLRARHFSWQHLNAKILHPGSQNRGENLLADLLNPTFYRSAGITEEQDEV</sequence>
<feature type="non-terminal residue" evidence="1">
    <location>
        <position position="382"/>
    </location>
</feature>
<dbReference type="EMBL" id="JAACNO010000881">
    <property type="protein sequence ID" value="KAF4144221.1"/>
    <property type="molecule type" value="Genomic_DNA"/>
</dbReference>
<protein>
    <recommendedName>
        <fullName evidence="3">HTH CENPB-type domain-containing protein</fullName>
    </recommendedName>
</protein>
<proteinExistence type="predicted"/>
<dbReference type="Proteomes" id="UP000704712">
    <property type="component" value="Unassembled WGS sequence"/>
</dbReference>
<dbReference type="AlphaFoldDB" id="A0A8S9UU44"/>
<evidence type="ECO:0000313" key="1">
    <source>
        <dbReference type="EMBL" id="KAF4144221.1"/>
    </source>
</evidence>
<reference evidence="1" key="1">
    <citation type="submission" date="2020-03" db="EMBL/GenBank/DDBJ databases">
        <title>Hybrid Assembly of Korean Phytophthora infestans isolates.</title>
        <authorList>
            <person name="Prokchorchik M."/>
            <person name="Lee Y."/>
            <person name="Seo J."/>
            <person name="Cho J.-H."/>
            <person name="Park Y.-E."/>
            <person name="Jang D.-C."/>
            <person name="Im J.-S."/>
            <person name="Choi J.-G."/>
            <person name="Park H.-J."/>
            <person name="Lee G.-B."/>
            <person name="Lee Y.-G."/>
            <person name="Hong S.-Y."/>
            <person name="Cho K."/>
            <person name="Sohn K.H."/>
        </authorList>
    </citation>
    <scope>NUCLEOTIDE SEQUENCE</scope>
    <source>
        <strain evidence="1">KR_2_A2</strain>
    </source>
</reference>
<organism evidence="1 2">
    <name type="scientific">Phytophthora infestans</name>
    <name type="common">Potato late blight agent</name>
    <name type="synonym">Botrytis infestans</name>
    <dbReference type="NCBI Taxonomy" id="4787"/>
    <lineage>
        <taxon>Eukaryota</taxon>
        <taxon>Sar</taxon>
        <taxon>Stramenopiles</taxon>
        <taxon>Oomycota</taxon>
        <taxon>Peronosporomycetes</taxon>
        <taxon>Peronosporales</taxon>
        <taxon>Peronosporaceae</taxon>
        <taxon>Phytophthora</taxon>
    </lineage>
</organism>
<gene>
    <name evidence="1" type="ORF">GN958_ATG06542</name>
</gene>